<organism evidence="1 2">
    <name type="scientific">Thalassococcus arenae</name>
    <dbReference type="NCBI Taxonomy" id="2851652"/>
    <lineage>
        <taxon>Bacteria</taxon>
        <taxon>Pseudomonadati</taxon>
        <taxon>Pseudomonadota</taxon>
        <taxon>Alphaproteobacteria</taxon>
        <taxon>Rhodobacterales</taxon>
        <taxon>Roseobacteraceae</taxon>
        <taxon>Thalassococcus</taxon>
    </lineage>
</organism>
<gene>
    <name evidence="1" type="ORF">KUH32_14575</name>
</gene>
<proteinExistence type="predicted"/>
<accession>A0ABS6NB19</accession>
<name>A0ABS6NB19_9RHOB</name>
<dbReference type="Proteomes" id="UP001166293">
    <property type="component" value="Unassembled WGS sequence"/>
</dbReference>
<evidence type="ECO:0000313" key="2">
    <source>
        <dbReference type="Proteomes" id="UP001166293"/>
    </source>
</evidence>
<evidence type="ECO:0000313" key="1">
    <source>
        <dbReference type="EMBL" id="MBV2360988.1"/>
    </source>
</evidence>
<protein>
    <submittedName>
        <fullName evidence="1">Uncharacterized protein</fullName>
    </submittedName>
</protein>
<comment type="caution">
    <text evidence="1">The sequence shown here is derived from an EMBL/GenBank/DDBJ whole genome shotgun (WGS) entry which is preliminary data.</text>
</comment>
<dbReference type="RefSeq" id="WP_217779328.1">
    <property type="nucleotide sequence ID" value="NZ_JAHRWL010000002.1"/>
</dbReference>
<keyword evidence="2" id="KW-1185">Reference proteome</keyword>
<dbReference type="EMBL" id="JAHRWL010000002">
    <property type="protein sequence ID" value="MBV2360988.1"/>
    <property type="molecule type" value="Genomic_DNA"/>
</dbReference>
<sequence>MQNAPDVTFLQALQALTEFPAVAHTWLGEIRDILGRPDASPQDGAELARIVALFQSDIDLAETNNRIVLAHIHAAASMQKGPRQ</sequence>
<reference evidence="1" key="1">
    <citation type="submission" date="2021-06" db="EMBL/GenBank/DDBJ databases">
        <title>Thalassococcus sp. CAU 1522 isolated from sea sand, Republic of Korea.</title>
        <authorList>
            <person name="Kim W."/>
        </authorList>
    </citation>
    <scope>NUCLEOTIDE SEQUENCE</scope>
    <source>
        <strain evidence="1">CAU 1522</strain>
    </source>
</reference>